<feature type="domain" description="FAD dependent oxidoreductase" evidence="3">
    <location>
        <begin position="16"/>
        <end position="361"/>
    </location>
</feature>
<dbReference type="FunFam" id="3.50.50.60:FF:000360">
    <property type="entry name" value="FAD-dependent oxidoreductase family protein"/>
    <property type="match status" value="1"/>
</dbReference>
<dbReference type="PANTHER" id="PTHR13847:SF150">
    <property type="entry name" value="OXIDOREDUCTASE TDA3-RELATED"/>
    <property type="match status" value="1"/>
</dbReference>
<feature type="region of interest" description="Disordered" evidence="2">
    <location>
        <begin position="109"/>
        <end position="139"/>
    </location>
</feature>
<accession>A0A176VVB6</accession>
<keyword evidence="1" id="KW-0560">Oxidoreductase</keyword>
<dbReference type="GO" id="GO:0005737">
    <property type="term" value="C:cytoplasm"/>
    <property type="evidence" value="ECO:0007669"/>
    <property type="project" value="TreeGrafter"/>
</dbReference>
<dbReference type="Gene3D" id="3.50.50.60">
    <property type="entry name" value="FAD/NAD(P)-binding domain"/>
    <property type="match status" value="1"/>
</dbReference>
<dbReference type="PANTHER" id="PTHR13847">
    <property type="entry name" value="SARCOSINE DEHYDROGENASE-RELATED"/>
    <property type="match status" value="1"/>
</dbReference>
<dbReference type="Gene3D" id="3.30.9.10">
    <property type="entry name" value="D-Amino Acid Oxidase, subunit A, domain 2"/>
    <property type="match status" value="1"/>
</dbReference>
<gene>
    <name evidence="4" type="ORF">AXG93_3083s1100</name>
</gene>
<evidence type="ECO:0000256" key="2">
    <source>
        <dbReference type="SAM" id="MobiDB-lite"/>
    </source>
</evidence>
<proteinExistence type="predicted"/>
<dbReference type="GO" id="GO:0016491">
    <property type="term" value="F:oxidoreductase activity"/>
    <property type="evidence" value="ECO:0007669"/>
    <property type="project" value="UniProtKB-KW"/>
</dbReference>
<keyword evidence="5" id="KW-1185">Reference proteome</keyword>
<evidence type="ECO:0000313" key="5">
    <source>
        <dbReference type="Proteomes" id="UP000077202"/>
    </source>
</evidence>
<dbReference type="InterPro" id="IPR036188">
    <property type="entry name" value="FAD/NAD-bd_sf"/>
</dbReference>
<dbReference type="FunFam" id="3.30.9.10:FF:000033">
    <property type="entry name" value="Putative oxidoreductase C1F5.03c"/>
    <property type="match status" value="1"/>
</dbReference>
<comment type="caution">
    <text evidence="4">The sequence shown here is derived from an EMBL/GenBank/DDBJ whole genome shotgun (WGS) entry which is preliminary data.</text>
</comment>
<dbReference type="AlphaFoldDB" id="A0A176VVB6"/>
<evidence type="ECO:0000313" key="4">
    <source>
        <dbReference type="EMBL" id="OAE24232.1"/>
    </source>
</evidence>
<organism evidence="4 5">
    <name type="scientific">Marchantia polymorpha subsp. ruderalis</name>
    <dbReference type="NCBI Taxonomy" id="1480154"/>
    <lineage>
        <taxon>Eukaryota</taxon>
        <taxon>Viridiplantae</taxon>
        <taxon>Streptophyta</taxon>
        <taxon>Embryophyta</taxon>
        <taxon>Marchantiophyta</taxon>
        <taxon>Marchantiopsida</taxon>
        <taxon>Marchantiidae</taxon>
        <taxon>Marchantiales</taxon>
        <taxon>Marchantiaceae</taxon>
        <taxon>Marchantia</taxon>
    </lineage>
</organism>
<dbReference type="InterPro" id="IPR006076">
    <property type="entry name" value="FAD-dep_OxRdtase"/>
</dbReference>
<dbReference type="SUPFAM" id="SSF51905">
    <property type="entry name" value="FAD/NAD(P)-binding domain"/>
    <property type="match status" value="1"/>
</dbReference>
<dbReference type="EMBL" id="LVLJ01002673">
    <property type="protein sequence ID" value="OAE24232.1"/>
    <property type="molecule type" value="Genomic_DNA"/>
</dbReference>
<name>A0A176VVB6_MARPO</name>
<evidence type="ECO:0000259" key="3">
    <source>
        <dbReference type="Pfam" id="PF01266"/>
    </source>
</evidence>
<reference evidence="4" key="1">
    <citation type="submission" date="2016-03" db="EMBL/GenBank/DDBJ databases">
        <title>Mechanisms controlling the formation of the plant cell surface in tip-growing cells are functionally conserved among land plants.</title>
        <authorList>
            <person name="Honkanen S."/>
            <person name="Jones V.A."/>
            <person name="Morieri G."/>
            <person name="Champion C."/>
            <person name="Hetherington A.J."/>
            <person name="Kelly S."/>
            <person name="Saint-Marcoux D."/>
            <person name="Proust H."/>
            <person name="Prescott H."/>
            <person name="Dolan L."/>
        </authorList>
    </citation>
    <scope>NUCLEOTIDE SEQUENCE [LARGE SCALE GENOMIC DNA]</scope>
    <source>
        <tissue evidence="4">Whole gametophyte</tissue>
    </source>
</reference>
<dbReference type="Pfam" id="PF01266">
    <property type="entry name" value="DAO"/>
    <property type="match status" value="1"/>
</dbReference>
<evidence type="ECO:0000256" key="1">
    <source>
        <dbReference type="ARBA" id="ARBA00023002"/>
    </source>
</evidence>
<sequence length="459" mass="48798">MAETSEGLTSTSDPQHVVICGAGVIGSCTAYYLAKRGARVTVVEKTAAACAASGKAGGFLALDWCDGGPLGNLARASFQLHAQLADELDGASYGYRKVDTLSVSIDESARASGRPSAGSSAPEWVTGPAKSAKPIGSTKTTAQVHPELFTKKVLSVAVEKYGAKFMIGEAQELNVELDGLVPRVKGLFVDGELIEADSVVISMGPWSATNKLVSALTTISPLKAHSIVLRPKPEAAITPHALFLTYRTKEGVTMDPEIYPRPTGEVYVCGMSEETTLPSVADQIFPKKQSIAMLQRVAATVSSHLGDAEMVTEQACFLPCSEDSLPVIGKLPNVEGAYVATGHSCWGILNAPATGAALAELITDGVSNTVNLKAFDPARFSKPHRNSSEKLEKTSDCYVQSKAVHAYNVEIISKAGIAWAWHRSSSLQLLWLENLYGHLQVFAPQGPTVIHPSRQHRNL</sequence>
<dbReference type="Proteomes" id="UP000077202">
    <property type="component" value="Unassembled WGS sequence"/>
</dbReference>
<protein>
    <recommendedName>
        <fullName evidence="3">FAD dependent oxidoreductase domain-containing protein</fullName>
    </recommendedName>
</protein>
<feature type="compositionally biased region" description="Low complexity" evidence="2">
    <location>
        <begin position="110"/>
        <end position="122"/>
    </location>
</feature>